<dbReference type="AlphaFoldDB" id="A0A0U2LRX5"/>
<reference evidence="3 4" key="1">
    <citation type="submission" date="2015-03" db="EMBL/GenBank/DDBJ databases">
        <authorList>
            <person name="Murphy D."/>
        </authorList>
    </citation>
    <scope>NUCLEOTIDE SEQUENCE [LARGE SCALE GENOMIC DNA]</scope>
    <source>
        <strain evidence="3 4">KMM 520</strain>
    </source>
</reference>
<keyword evidence="1" id="KW-0732">Signal</keyword>
<dbReference type="EMBL" id="CP011035">
    <property type="protein sequence ID" value="ALS34870.1"/>
    <property type="molecule type" value="Genomic_DNA"/>
</dbReference>
<dbReference type="Gene3D" id="3.10.28.20">
    <property type="entry name" value="Acetamidase/Formamidase-like domains"/>
    <property type="match status" value="1"/>
</dbReference>
<dbReference type="Proteomes" id="UP000065261">
    <property type="component" value="Chromosome II"/>
</dbReference>
<feature type="domain" description="Lipoprotein LPP20-like" evidence="2">
    <location>
        <begin position="22"/>
        <end position="81"/>
    </location>
</feature>
<accession>A0A0U2LRX5</accession>
<organism evidence="3">
    <name type="scientific">Pseudoalteromonas translucida KMM 520</name>
    <dbReference type="NCBI Taxonomy" id="1315283"/>
    <lineage>
        <taxon>Bacteria</taxon>
        <taxon>Pseudomonadati</taxon>
        <taxon>Pseudomonadota</taxon>
        <taxon>Gammaproteobacteria</taxon>
        <taxon>Alteromonadales</taxon>
        <taxon>Pseudoalteromonadaceae</taxon>
        <taxon>Pseudoalteromonas</taxon>
    </lineage>
</organism>
<evidence type="ECO:0000313" key="4">
    <source>
        <dbReference type="Proteomes" id="UP000065261"/>
    </source>
</evidence>
<dbReference type="OrthoDB" id="6314308at2"/>
<dbReference type="InterPro" id="IPR024952">
    <property type="entry name" value="LPP20-like_dom"/>
</dbReference>
<gene>
    <name evidence="3" type="ORF">PTRA_b0382</name>
</gene>
<name>A0A0U2LRX5_9GAMM</name>
<dbReference type="Pfam" id="PF02169">
    <property type="entry name" value="LPP20"/>
    <property type="match status" value="1"/>
</dbReference>
<evidence type="ECO:0000313" key="3">
    <source>
        <dbReference type="EMBL" id="ALS34870.1"/>
    </source>
</evidence>
<dbReference type="PATRIC" id="fig|1315283.4.peg.3459"/>
<proteinExistence type="predicted"/>
<feature type="chain" id="PRO_5006831118" description="Lipoprotein LPP20-like domain-containing protein" evidence="1">
    <location>
        <begin position="19"/>
        <end position="300"/>
    </location>
</feature>
<evidence type="ECO:0000259" key="2">
    <source>
        <dbReference type="Pfam" id="PF02169"/>
    </source>
</evidence>
<dbReference type="KEGG" id="ptn:PTRA_b0382"/>
<sequence length="300" mass="32882">MKTSIFAFLLAFACTSSAQSWPVWVVQSQQSDEYITAVGIGESRLAAKQAALAEIATQLSVDVSTQQTQSLSKQNNKLTSYFEQATTLNSLPFTLTGVEELNAVAQNNLFALKMGVKKSVIVKTLKSDLSVLSRITPPEKNAEQRFIWALQNSGLLNQAIKKLAVLEHLSGPELFIKSTLNNLLTEQSIALNAVACDVIGAISAHEIKSALNDALPHSGDTQLWLRPQLRWQYAQTTTKHSAKAILSLALTRSTSPFKVLLQHDLNAQESAATRENAKQKVIQNLVQQLKAPASQWLFDI</sequence>
<protein>
    <recommendedName>
        <fullName evidence="2">Lipoprotein LPP20-like domain-containing protein</fullName>
    </recommendedName>
</protein>
<dbReference type="RefSeq" id="WP_058374876.1">
    <property type="nucleotide sequence ID" value="NZ_CP011035.1"/>
</dbReference>
<evidence type="ECO:0000256" key="1">
    <source>
        <dbReference type="SAM" id="SignalP"/>
    </source>
</evidence>
<feature type="signal peptide" evidence="1">
    <location>
        <begin position="1"/>
        <end position="18"/>
    </location>
</feature>